<dbReference type="Proteomes" id="UP000601736">
    <property type="component" value="Unassembled WGS sequence"/>
</dbReference>
<keyword evidence="17" id="KW-1185">Reference proteome</keyword>
<sequence>MVTEPEASLITIDNQKIPFKHGQTIMDAALAAGIYIPHLCHFPGITPHGNCKLCTVEVNGKPVTACTTLATTGQKIRNDTVELNEARKSLTQMLFIEGNHICPSCEKTGNCPLQAMAYHLGMLEGHYPQQHPVREVDASHPTIMLDRDRCILCSLCVRASREVDGKNVFAIAGRGIDARLIVNTPSGKLIDSDIEVGDLAAKICPVGAILIKERGYDVPIGQRIFDQHRISEIGLENEIVKRAPSDDP</sequence>
<dbReference type="STRING" id="52442.SAMN05421880_10155"/>
<evidence type="ECO:0000256" key="9">
    <source>
        <dbReference type="ARBA" id="ARBA00023014"/>
    </source>
</evidence>
<reference evidence="16 17" key="1">
    <citation type="submission" date="2016-10" db="EMBL/GenBank/DDBJ databases">
        <authorList>
            <person name="de Groot N.N."/>
        </authorList>
    </citation>
    <scope>NUCLEOTIDE SEQUENCE [LARGE SCALE GENOMIC DNA]</scope>
    <source>
        <strain evidence="16 17">Nm146</strain>
    </source>
</reference>
<accession>A0A1I4KUZ0</accession>
<dbReference type="Pfam" id="PF13510">
    <property type="entry name" value="Fer2_4"/>
    <property type="match status" value="1"/>
</dbReference>
<proteinExistence type="inferred from homology"/>
<evidence type="ECO:0000256" key="4">
    <source>
        <dbReference type="ARBA" id="ARBA00022485"/>
    </source>
</evidence>
<keyword evidence="7" id="KW-1278">Translocase</keyword>
<comment type="cofactor">
    <cofactor evidence="12">
        <name>[2Fe-2S] cluster</name>
        <dbReference type="ChEBI" id="CHEBI:190135"/>
    </cofactor>
</comment>
<evidence type="ECO:0000259" key="14">
    <source>
        <dbReference type="PROSITE" id="PS51839"/>
    </source>
</evidence>
<feature type="domain" description="4Fe-4S His(Cys)3-ligated-type" evidence="14">
    <location>
        <begin position="82"/>
        <end position="121"/>
    </location>
</feature>
<evidence type="ECO:0000256" key="2">
    <source>
        <dbReference type="ARBA" id="ARBA00004370"/>
    </source>
</evidence>
<dbReference type="Proteomes" id="UP000199561">
    <property type="component" value="Unassembled WGS sequence"/>
</dbReference>
<keyword evidence="4" id="KW-0004">4Fe-4S</keyword>
<gene>
    <name evidence="15" type="ORF">NMYAN_40183</name>
    <name evidence="16" type="ORF">SAMN05421880_10155</name>
</gene>
<dbReference type="PROSITE" id="PS51839">
    <property type="entry name" value="4FE4S_HC3"/>
    <property type="match status" value="1"/>
</dbReference>
<dbReference type="AlphaFoldDB" id="A0A1I4KUZ0"/>
<evidence type="ECO:0000313" key="16">
    <source>
        <dbReference type="EMBL" id="SFL82624.1"/>
    </source>
</evidence>
<dbReference type="InterPro" id="IPR019574">
    <property type="entry name" value="NADH_UbQ_OxRdtase_Gsu_4Fe4S-bd"/>
</dbReference>
<dbReference type="EMBL" id="FOUF01000001">
    <property type="protein sequence ID" value="SFL82624.1"/>
    <property type="molecule type" value="Genomic_DNA"/>
</dbReference>
<dbReference type="EMBL" id="CAJNAP010000034">
    <property type="protein sequence ID" value="CAE6512883.1"/>
    <property type="molecule type" value="Genomic_DNA"/>
</dbReference>
<evidence type="ECO:0000313" key="15">
    <source>
        <dbReference type="EMBL" id="CAE6512883.1"/>
    </source>
</evidence>
<dbReference type="CDD" id="cd00207">
    <property type="entry name" value="fer2"/>
    <property type="match status" value="1"/>
</dbReference>
<evidence type="ECO:0000256" key="6">
    <source>
        <dbReference type="ARBA" id="ARBA00022723"/>
    </source>
</evidence>
<dbReference type="PIRSF" id="PIRSF000309">
    <property type="entry name" value="NAD_red_hyd_HoxU"/>
    <property type="match status" value="1"/>
</dbReference>
<dbReference type="SUPFAM" id="SSF54292">
    <property type="entry name" value="2Fe-2S ferredoxin-like"/>
    <property type="match status" value="1"/>
</dbReference>
<keyword evidence="9" id="KW-0411">Iron-sulfur</keyword>
<evidence type="ECO:0000313" key="17">
    <source>
        <dbReference type="Proteomes" id="UP000199561"/>
    </source>
</evidence>
<dbReference type="RefSeq" id="WP_090665804.1">
    <property type="nucleotide sequence ID" value="NZ_CAJNAP010000034.1"/>
</dbReference>
<keyword evidence="8" id="KW-0408">Iron</keyword>
<keyword evidence="10" id="KW-0520">NAD</keyword>
<comment type="cofactor">
    <cofactor evidence="1">
        <name>[4Fe-4S] cluster</name>
        <dbReference type="ChEBI" id="CHEBI:49883"/>
    </cofactor>
</comment>
<evidence type="ECO:0000256" key="1">
    <source>
        <dbReference type="ARBA" id="ARBA00001966"/>
    </source>
</evidence>
<organism evidence="16 17">
    <name type="scientific">Nitrosomonas nitrosa</name>
    <dbReference type="NCBI Taxonomy" id="52442"/>
    <lineage>
        <taxon>Bacteria</taxon>
        <taxon>Pseudomonadati</taxon>
        <taxon>Pseudomonadota</taxon>
        <taxon>Betaproteobacteria</taxon>
        <taxon>Nitrosomonadales</taxon>
        <taxon>Nitrosomonadaceae</taxon>
        <taxon>Nitrosomonas</taxon>
    </lineage>
</organism>
<reference evidence="15" key="2">
    <citation type="submission" date="2021-02" db="EMBL/GenBank/DDBJ databases">
        <authorList>
            <person name="Han P."/>
        </authorList>
    </citation>
    <scope>NUCLEOTIDE SEQUENCE</scope>
    <source>
        <strain evidence="15">Nitrosomonas nitrosa 18-3D</strain>
    </source>
</reference>
<keyword evidence="6" id="KW-0479">Metal-binding</keyword>
<keyword evidence="5" id="KW-0001">2Fe-2S</keyword>
<evidence type="ECO:0000256" key="5">
    <source>
        <dbReference type="ARBA" id="ARBA00022714"/>
    </source>
</evidence>
<dbReference type="GO" id="GO:0016491">
    <property type="term" value="F:oxidoreductase activity"/>
    <property type="evidence" value="ECO:0007669"/>
    <property type="project" value="InterPro"/>
</dbReference>
<evidence type="ECO:0000256" key="3">
    <source>
        <dbReference type="ARBA" id="ARBA00005404"/>
    </source>
</evidence>
<evidence type="ECO:0000259" key="13">
    <source>
        <dbReference type="PROSITE" id="PS51085"/>
    </source>
</evidence>
<dbReference type="Pfam" id="PF10588">
    <property type="entry name" value="NADH-G_4Fe-4S_3"/>
    <property type="match status" value="1"/>
</dbReference>
<dbReference type="SUPFAM" id="SSF54862">
    <property type="entry name" value="4Fe-4S ferredoxins"/>
    <property type="match status" value="1"/>
</dbReference>
<keyword evidence="11" id="KW-0472">Membrane</keyword>
<dbReference type="GO" id="GO:0051539">
    <property type="term" value="F:4 iron, 4 sulfur cluster binding"/>
    <property type="evidence" value="ECO:0007669"/>
    <property type="project" value="UniProtKB-KW"/>
</dbReference>
<dbReference type="Gene3D" id="3.10.20.740">
    <property type="match status" value="1"/>
</dbReference>
<dbReference type="Pfam" id="PF13459">
    <property type="entry name" value="Fer4_15"/>
    <property type="match status" value="1"/>
</dbReference>
<dbReference type="GO" id="GO:0046872">
    <property type="term" value="F:metal ion binding"/>
    <property type="evidence" value="ECO:0007669"/>
    <property type="project" value="UniProtKB-KW"/>
</dbReference>
<evidence type="ECO:0000256" key="7">
    <source>
        <dbReference type="ARBA" id="ARBA00022967"/>
    </source>
</evidence>
<dbReference type="GO" id="GO:0016020">
    <property type="term" value="C:membrane"/>
    <property type="evidence" value="ECO:0007669"/>
    <property type="project" value="UniProtKB-SubCell"/>
</dbReference>
<dbReference type="InterPro" id="IPR016214">
    <property type="entry name" value="NAD-red_Hydgase_HoxS_gsu"/>
</dbReference>
<evidence type="ECO:0000256" key="10">
    <source>
        <dbReference type="ARBA" id="ARBA00023027"/>
    </source>
</evidence>
<dbReference type="SMART" id="SM00929">
    <property type="entry name" value="NADH-G_4Fe-4S_3"/>
    <property type="match status" value="1"/>
</dbReference>
<evidence type="ECO:0000256" key="11">
    <source>
        <dbReference type="ARBA" id="ARBA00023136"/>
    </source>
</evidence>
<dbReference type="GO" id="GO:0051537">
    <property type="term" value="F:2 iron, 2 sulfur cluster binding"/>
    <property type="evidence" value="ECO:0007669"/>
    <property type="project" value="UniProtKB-KW"/>
</dbReference>
<evidence type="ECO:0000256" key="8">
    <source>
        <dbReference type="ARBA" id="ARBA00023004"/>
    </source>
</evidence>
<dbReference type="InterPro" id="IPR036010">
    <property type="entry name" value="2Fe-2S_ferredoxin-like_sf"/>
</dbReference>
<feature type="domain" description="2Fe-2S ferredoxin-type" evidence="13">
    <location>
        <begin position="5"/>
        <end position="87"/>
    </location>
</feature>
<dbReference type="Gene3D" id="3.30.70.20">
    <property type="match status" value="1"/>
</dbReference>
<protein>
    <submittedName>
        <fullName evidence="15">(NiFe) hydrogenase diaphorase moiety small subunit</fullName>
    </submittedName>
    <submittedName>
        <fullName evidence="16">[NiFe] hydrogenase diaphorase moiety small subunit</fullName>
    </submittedName>
</protein>
<evidence type="ECO:0000256" key="12">
    <source>
        <dbReference type="ARBA" id="ARBA00034078"/>
    </source>
</evidence>
<name>A0A1I4KUZ0_9PROT</name>
<dbReference type="PROSITE" id="PS51085">
    <property type="entry name" value="2FE2S_FER_2"/>
    <property type="match status" value="1"/>
</dbReference>
<dbReference type="InterPro" id="IPR001041">
    <property type="entry name" value="2Fe-2S_ferredoxin-type"/>
</dbReference>
<comment type="similarity">
    <text evidence="3">Belongs to the complex I 75 kDa subunit family.</text>
</comment>
<comment type="subcellular location">
    <subcellularLocation>
        <location evidence="2">Membrane</location>
    </subcellularLocation>
</comment>
<dbReference type="FunFam" id="3.10.20.740:FF:000004">
    <property type="entry name" value="NADH-quinone oxidoreductase"/>
    <property type="match status" value="1"/>
</dbReference>